<accession>A0A8J2H8H2</accession>
<reference evidence="2" key="1">
    <citation type="submission" date="2021-04" db="EMBL/GenBank/DDBJ databases">
        <authorList>
            <person name="Chebbi M.A.C M."/>
        </authorList>
    </citation>
    <scope>NUCLEOTIDE SEQUENCE</scope>
</reference>
<feature type="region of interest" description="Disordered" evidence="1">
    <location>
        <begin position="32"/>
        <end position="59"/>
    </location>
</feature>
<dbReference type="GO" id="GO:0006383">
    <property type="term" value="P:transcription by RNA polymerase III"/>
    <property type="evidence" value="ECO:0007669"/>
    <property type="project" value="InterPro"/>
</dbReference>
<sequence length="418" mass="48432">MGKGCKSNKFLTLIKKESLVENNDKVTESLLLTSEKNDNNNLPSSSVEELSEPDEPAELEEEISKVNKKSLTREEYYTKLAELHIKYNCIPQAIRYYTLAIGRNPTKESLYNARAKLQYDSGNSRAFILAYQEFSSKLDAEDQHQLVVINCAKKLAQLLIKEKNYTEALKPIESIFQHCLHLLSDQEVNLYLFISLKLRKFYKCIDILSKHTSIQIEYKVIDSKIFTHKLLTSAIEFCHIPKETPVNLKINCIILFIELGCIDKVDCYLDEFDLKNIKIYSNLIVDLIKSLMNIQRYDRARRLLELLMKWNKVKNLVSLWMLYAECCVECFAKVENFELNISEFLQNSETDPIIPLIQSAIVDKMAVETKWMRLARIYQEFGYEDQMATCRTKAAGVDLKNNKPEVENGLDCLDILKN</sequence>
<dbReference type="GO" id="GO:0000127">
    <property type="term" value="C:transcription factor TFIIIC complex"/>
    <property type="evidence" value="ECO:0007669"/>
    <property type="project" value="TreeGrafter"/>
</dbReference>
<feature type="compositionally biased region" description="Acidic residues" evidence="1">
    <location>
        <begin position="49"/>
        <end position="59"/>
    </location>
</feature>
<protein>
    <submittedName>
        <fullName evidence="2">Similar to GTF3C3: General transcription factor 3C polypeptide 3 (Homo sapiens)</fullName>
    </submittedName>
</protein>
<dbReference type="Proteomes" id="UP000786811">
    <property type="component" value="Unassembled WGS sequence"/>
</dbReference>
<evidence type="ECO:0000313" key="3">
    <source>
        <dbReference type="Proteomes" id="UP000786811"/>
    </source>
</evidence>
<keyword evidence="3" id="KW-1185">Reference proteome</keyword>
<dbReference type="InterPro" id="IPR011990">
    <property type="entry name" value="TPR-like_helical_dom_sf"/>
</dbReference>
<dbReference type="OrthoDB" id="7703102at2759"/>
<dbReference type="SUPFAM" id="SSF48452">
    <property type="entry name" value="TPR-like"/>
    <property type="match status" value="1"/>
</dbReference>
<dbReference type="InterPro" id="IPR039340">
    <property type="entry name" value="Tfc4/TFIIIC-102/Sfc4"/>
</dbReference>
<dbReference type="PANTHER" id="PTHR23082:SF0">
    <property type="entry name" value="GENERAL TRANSCRIPTION FACTOR 3C POLYPEPTIDE 3"/>
    <property type="match status" value="1"/>
</dbReference>
<dbReference type="AlphaFoldDB" id="A0A8J2H8H2"/>
<evidence type="ECO:0000313" key="2">
    <source>
        <dbReference type="EMBL" id="CAG5083762.1"/>
    </source>
</evidence>
<organism evidence="2 3">
    <name type="scientific">Cotesia congregata</name>
    <name type="common">Parasitoid wasp</name>
    <name type="synonym">Apanteles congregatus</name>
    <dbReference type="NCBI Taxonomy" id="51543"/>
    <lineage>
        <taxon>Eukaryota</taxon>
        <taxon>Metazoa</taxon>
        <taxon>Ecdysozoa</taxon>
        <taxon>Arthropoda</taxon>
        <taxon>Hexapoda</taxon>
        <taxon>Insecta</taxon>
        <taxon>Pterygota</taxon>
        <taxon>Neoptera</taxon>
        <taxon>Endopterygota</taxon>
        <taxon>Hymenoptera</taxon>
        <taxon>Apocrita</taxon>
        <taxon>Ichneumonoidea</taxon>
        <taxon>Braconidae</taxon>
        <taxon>Microgastrinae</taxon>
        <taxon>Cotesia</taxon>
    </lineage>
</organism>
<name>A0A8J2H8H2_COTCN</name>
<evidence type="ECO:0000256" key="1">
    <source>
        <dbReference type="SAM" id="MobiDB-lite"/>
    </source>
</evidence>
<gene>
    <name evidence="2" type="ORF">HICCMSTLAB_LOCUS3922</name>
</gene>
<feature type="compositionally biased region" description="Low complexity" evidence="1">
    <location>
        <begin position="39"/>
        <end position="48"/>
    </location>
</feature>
<comment type="caution">
    <text evidence="2">The sequence shown here is derived from an EMBL/GenBank/DDBJ whole genome shotgun (WGS) entry which is preliminary data.</text>
</comment>
<dbReference type="PANTHER" id="PTHR23082">
    <property type="entry name" value="TRANSCRIPTION INITIATION FACTOR IIIC TFIIIC , POLYPEPTIDE 3-RELATED"/>
    <property type="match status" value="1"/>
</dbReference>
<proteinExistence type="predicted"/>
<dbReference type="Gene3D" id="1.25.40.10">
    <property type="entry name" value="Tetratricopeptide repeat domain"/>
    <property type="match status" value="1"/>
</dbReference>
<dbReference type="EMBL" id="CAJNRD030001118">
    <property type="protein sequence ID" value="CAG5083762.1"/>
    <property type="molecule type" value="Genomic_DNA"/>
</dbReference>